<feature type="domain" description="Rifampin ADP-ribosyltransferase" evidence="1">
    <location>
        <begin position="12"/>
        <end position="110"/>
    </location>
</feature>
<dbReference type="Pfam" id="PF12120">
    <property type="entry name" value="Arr-ms"/>
    <property type="match status" value="1"/>
</dbReference>
<protein>
    <submittedName>
        <fullName evidence="2">Rifampin ADP-ribosylating transferase</fullName>
    </submittedName>
</protein>
<dbReference type="Proteomes" id="UP000198788">
    <property type="component" value="Unassembled WGS sequence"/>
</dbReference>
<name>A0A1I6TD41_9CAUL</name>
<keyword evidence="3" id="KW-1185">Reference proteome</keyword>
<keyword evidence="2" id="KW-0808">Transferase</keyword>
<organism evidence="2 3">
    <name type="scientific">Brevundimonas viscosa</name>
    <dbReference type="NCBI Taxonomy" id="871741"/>
    <lineage>
        <taxon>Bacteria</taxon>
        <taxon>Pseudomonadati</taxon>
        <taxon>Pseudomonadota</taxon>
        <taxon>Alphaproteobacteria</taxon>
        <taxon>Caulobacterales</taxon>
        <taxon>Caulobacteraceae</taxon>
        <taxon>Brevundimonas</taxon>
    </lineage>
</organism>
<dbReference type="InterPro" id="IPR038611">
    <property type="entry name" value="Arr_sf"/>
</dbReference>
<dbReference type="OrthoDB" id="5509356at2"/>
<evidence type="ECO:0000259" key="1">
    <source>
        <dbReference type="Pfam" id="PF12120"/>
    </source>
</evidence>
<reference evidence="3" key="1">
    <citation type="submission" date="2016-10" db="EMBL/GenBank/DDBJ databases">
        <authorList>
            <person name="Varghese N."/>
            <person name="Submissions S."/>
        </authorList>
    </citation>
    <scope>NUCLEOTIDE SEQUENCE [LARGE SCALE GENOMIC DNA]</scope>
    <source>
        <strain evidence="3">CGMCC 1.10683</strain>
    </source>
</reference>
<dbReference type="NCBIfam" id="NF033144">
    <property type="entry name" value="rifampin_ARR"/>
    <property type="match status" value="1"/>
</dbReference>
<dbReference type="RefSeq" id="WP_092313015.1">
    <property type="nucleotide sequence ID" value="NZ_FOZV01000009.1"/>
</dbReference>
<dbReference type="Gene3D" id="3.20.170.40">
    <property type="entry name" value="Rifampin ADP-ribosyltransferase domain"/>
    <property type="match status" value="1"/>
</dbReference>
<accession>A0A1I6TD41</accession>
<dbReference type="STRING" id="871741.SAMN05192570_3130"/>
<dbReference type="EMBL" id="FOZV01000009">
    <property type="protein sequence ID" value="SFS86967.1"/>
    <property type="molecule type" value="Genomic_DNA"/>
</dbReference>
<dbReference type="AlphaFoldDB" id="A0A1I6TD41"/>
<gene>
    <name evidence="2" type="ORF">SAMN05192570_3130</name>
</gene>
<dbReference type="InterPro" id="IPR021975">
    <property type="entry name" value="Rifampin_Arr"/>
</dbReference>
<proteinExistence type="predicted"/>
<dbReference type="GO" id="GO:0016740">
    <property type="term" value="F:transferase activity"/>
    <property type="evidence" value="ECO:0007669"/>
    <property type="project" value="UniProtKB-KW"/>
</dbReference>
<evidence type="ECO:0000313" key="2">
    <source>
        <dbReference type="EMBL" id="SFS86967.1"/>
    </source>
</evidence>
<sequence>MTAAATPFAAAYFHGTRAALTPGETLEAGRASNYGARRAAGWVYVSATLDAAVWGAELAVGDGPGRIYVVEPTGALEDDPNLTDQRFPGNPSRSYRTREPLRVLGEVVGWVGHSPAQVAQMKAGVAELEARGIGAIED</sequence>
<evidence type="ECO:0000313" key="3">
    <source>
        <dbReference type="Proteomes" id="UP000198788"/>
    </source>
</evidence>